<dbReference type="PROSITE" id="PS50893">
    <property type="entry name" value="ABC_TRANSPORTER_2"/>
    <property type="match status" value="1"/>
</dbReference>
<dbReference type="SMART" id="SM00382">
    <property type="entry name" value="AAA"/>
    <property type="match status" value="1"/>
</dbReference>
<dbReference type="InterPro" id="IPR017871">
    <property type="entry name" value="ABC_transporter-like_CS"/>
</dbReference>
<dbReference type="InterPro" id="IPR017911">
    <property type="entry name" value="MacB-like_ATP-bd"/>
</dbReference>
<name>A0ABP8QYC2_9SPHI</name>
<dbReference type="GO" id="GO:0005524">
    <property type="term" value="F:ATP binding"/>
    <property type="evidence" value="ECO:0007669"/>
    <property type="project" value="UniProtKB-KW"/>
</dbReference>
<proteinExistence type="inferred from homology"/>
<keyword evidence="5" id="KW-1278">Translocase</keyword>
<dbReference type="Gene3D" id="3.40.50.300">
    <property type="entry name" value="P-loop containing nucleotide triphosphate hydrolases"/>
    <property type="match status" value="1"/>
</dbReference>
<dbReference type="PANTHER" id="PTHR42798:SF7">
    <property type="entry name" value="ALPHA-D-RIBOSE 1-METHYLPHOSPHONATE 5-TRIPHOSPHATE SYNTHASE SUBUNIT PHNL"/>
    <property type="match status" value="1"/>
</dbReference>
<dbReference type="SUPFAM" id="SSF52540">
    <property type="entry name" value="P-loop containing nucleoside triphosphate hydrolases"/>
    <property type="match status" value="1"/>
</dbReference>
<dbReference type="CDD" id="cd03255">
    <property type="entry name" value="ABC_MJ0796_LolCDE_FtsE"/>
    <property type="match status" value="1"/>
</dbReference>
<evidence type="ECO:0000256" key="2">
    <source>
        <dbReference type="ARBA" id="ARBA00022448"/>
    </source>
</evidence>
<keyword evidence="2" id="KW-0813">Transport</keyword>
<gene>
    <name evidence="7" type="ORF">GCM10023173_08420</name>
</gene>
<evidence type="ECO:0000256" key="5">
    <source>
        <dbReference type="ARBA" id="ARBA00022967"/>
    </source>
</evidence>
<protein>
    <submittedName>
        <fullName evidence="7">ABC transporter ATP-binding protein</fullName>
    </submittedName>
</protein>
<dbReference type="Pfam" id="PF00005">
    <property type="entry name" value="ABC_tran"/>
    <property type="match status" value="1"/>
</dbReference>
<sequence length="236" mass="26333">MLCMEKEIVRLESVKKIYKTGDTTITALDTTTISFETSKLTLIMGPSGSGKTTLLSILGCVIYPSEGQVFYKGQNITNLSESQLADLRLREIGFVFQHFNLIEPLNALENVMQPLRLQRVSKAQAKQMAEKALKDVGLSQRMYNLPKKLSGGQKQRVAIARALVTNPTMILCDEPTASLDAKSAEAIMTELKSFAQQDKAVIIVTHDLRLRKYADKVIYVEEGKVSNTIKDEKVYK</sequence>
<dbReference type="InterPro" id="IPR003439">
    <property type="entry name" value="ABC_transporter-like_ATP-bd"/>
</dbReference>
<dbReference type="PROSITE" id="PS00211">
    <property type="entry name" value="ABC_TRANSPORTER_1"/>
    <property type="match status" value="1"/>
</dbReference>
<dbReference type="InterPro" id="IPR027417">
    <property type="entry name" value="P-loop_NTPase"/>
</dbReference>
<reference evidence="8" key="1">
    <citation type="journal article" date="2019" name="Int. J. Syst. Evol. Microbiol.">
        <title>The Global Catalogue of Microorganisms (GCM) 10K type strain sequencing project: providing services to taxonomists for standard genome sequencing and annotation.</title>
        <authorList>
            <consortium name="The Broad Institute Genomics Platform"/>
            <consortium name="The Broad Institute Genome Sequencing Center for Infectious Disease"/>
            <person name="Wu L."/>
            <person name="Ma J."/>
        </authorList>
    </citation>
    <scope>NUCLEOTIDE SEQUENCE [LARGE SCALE GENOMIC DNA]</scope>
    <source>
        <strain evidence="8">JCM 17858</strain>
    </source>
</reference>
<keyword evidence="4 7" id="KW-0067">ATP-binding</keyword>
<evidence type="ECO:0000313" key="8">
    <source>
        <dbReference type="Proteomes" id="UP001500394"/>
    </source>
</evidence>
<comment type="caution">
    <text evidence="7">The sequence shown here is derived from an EMBL/GenBank/DDBJ whole genome shotgun (WGS) entry which is preliminary data.</text>
</comment>
<evidence type="ECO:0000313" key="7">
    <source>
        <dbReference type="EMBL" id="GAA4513175.1"/>
    </source>
</evidence>
<keyword evidence="3" id="KW-0547">Nucleotide-binding</keyword>
<evidence type="ECO:0000256" key="1">
    <source>
        <dbReference type="ARBA" id="ARBA00005417"/>
    </source>
</evidence>
<organism evidence="7 8">
    <name type="scientific">Sphingobacterium thermophilum</name>
    <dbReference type="NCBI Taxonomy" id="768534"/>
    <lineage>
        <taxon>Bacteria</taxon>
        <taxon>Pseudomonadati</taxon>
        <taxon>Bacteroidota</taxon>
        <taxon>Sphingobacteriia</taxon>
        <taxon>Sphingobacteriales</taxon>
        <taxon>Sphingobacteriaceae</taxon>
        <taxon>Sphingobacterium</taxon>
    </lineage>
</organism>
<evidence type="ECO:0000259" key="6">
    <source>
        <dbReference type="PROSITE" id="PS50893"/>
    </source>
</evidence>
<evidence type="ECO:0000256" key="4">
    <source>
        <dbReference type="ARBA" id="ARBA00022840"/>
    </source>
</evidence>
<comment type="similarity">
    <text evidence="1">Belongs to the ABC transporter superfamily.</text>
</comment>
<dbReference type="PANTHER" id="PTHR42798">
    <property type="entry name" value="LIPOPROTEIN-RELEASING SYSTEM ATP-BINDING PROTEIN LOLD"/>
    <property type="match status" value="1"/>
</dbReference>
<dbReference type="InterPro" id="IPR003593">
    <property type="entry name" value="AAA+_ATPase"/>
</dbReference>
<dbReference type="Proteomes" id="UP001500394">
    <property type="component" value="Unassembled WGS sequence"/>
</dbReference>
<dbReference type="EMBL" id="BAABGR010000006">
    <property type="protein sequence ID" value="GAA4513175.1"/>
    <property type="molecule type" value="Genomic_DNA"/>
</dbReference>
<keyword evidence="8" id="KW-1185">Reference proteome</keyword>
<feature type="domain" description="ABC transporter" evidence="6">
    <location>
        <begin position="9"/>
        <end position="236"/>
    </location>
</feature>
<accession>A0ABP8QYC2</accession>
<evidence type="ECO:0000256" key="3">
    <source>
        <dbReference type="ARBA" id="ARBA00022741"/>
    </source>
</evidence>